<protein>
    <recommendedName>
        <fullName evidence="4">Secreted protein</fullName>
    </recommendedName>
</protein>
<proteinExistence type="predicted"/>
<evidence type="ECO:0000313" key="3">
    <source>
        <dbReference type="Proteomes" id="UP001595891"/>
    </source>
</evidence>
<evidence type="ECO:0000313" key="2">
    <source>
        <dbReference type="EMBL" id="MFC4591857.1"/>
    </source>
</evidence>
<evidence type="ECO:0000256" key="1">
    <source>
        <dbReference type="SAM" id="SignalP"/>
    </source>
</evidence>
<comment type="caution">
    <text evidence="2">The sequence shown here is derived from an EMBL/GenBank/DDBJ whole genome shotgun (WGS) entry which is preliminary data.</text>
</comment>
<reference evidence="3" key="1">
    <citation type="journal article" date="2019" name="Int. J. Syst. Evol. Microbiol.">
        <title>The Global Catalogue of Microorganisms (GCM) 10K type strain sequencing project: providing services to taxonomists for standard genome sequencing and annotation.</title>
        <authorList>
            <consortium name="The Broad Institute Genomics Platform"/>
            <consortium name="The Broad Institute Genome Sequencing Center for Infectious Disease"/>
            <person name="Wu L."/>
            <person name="Ma J."/>
        </authorList>
    </citation>
    <scope>NUCLEOTIDE SEQUENCE [LARGE SCALE GENOMIC DNA]</scope>
    <source>
        <strain evidence="3">CCUG 49560</strain>
    </source>
</reference>
<feature type="signal peptide" evidence="1">
    <location>
        <begin position="1"/>
        <end position="28"/>
    </location>
</feature>
<dbReference type="RefSeq" id="WP_262845850.1">
    <property type="nucleotide sequence ID" value="NZ_JANZYP010000042.1"/>
</dbReference>
<gene>
    <name evidence="2" type="ORF">ACFO8L_37620</name>
</gene>
<evidence type="ECO:0008006" key="4">
    <source>
        <dbReference type="Google" id="ProtNLM"/>
    </source>
</evidence>
<dbReference type="PROSITE" id="PS51257">
    <property type="entry name" value="PROKAR_LIPOPROTEIN"/>
    <property type="match status" value="1"/>
</dbReference>
<name>A0ABV9EQA1_9ACTN</name>
<dbReference type="EMBL" id="JBHSFN010000038">
    <property type="protein sequence ID" value="MFC4591857.1"/>
    <property type="molecule type" value="Genomic_DNA"/>
</dbReference>
<accession>A0ABV9EQA1</accession>
<keyword evidence="1" id="KW-0732">Signal</keyword>
<keyword evidence="3" id="KW-1185">Reference proteome</keyword>
<dbReference type="Proteomes" id="UP001595891">
    <property type="component" value="Unassembled WGS sequence"/>
</dbReference>
<sequence>MSDRRMLGLASLAVGVVMACAVTLPAAAAGSTASGPGGDPVPLGTCTAGVICGTVQNAGGSDDDLWIINNWPPDTASGAFLSPGETSTKYFKDTDGFYIPTGCKGVRSWAPDLSGGAWYKMPDTFHSTIRLDC</sequence>
<organism evidence="2 3">
    <name type="scientific">Sphaerisporangium corydalis</name>
    <dbReference type="NCBI Taxonomy" id="1441875"/>
    <lineage>
        <taxon>Bacteria</taxon>
        <taxon>Bacillati</taxon>
        <taxon>Actinomycetota</taxon>
        <taxon>Actinomycetes</taxon>
        <taxon>Streptosporangiales</taxon>
        <taxon>Streptosporangiaceae</taxon>
        <taxon>Sphaerisporangium</taxon>
    </lineage>
</organism>
<feature type="chain" id="PRO_5046556546" description="Secreted protein" evidence="1">
    <location>
        <begin position="29"/>
        <end position="133"/>
    </location>
</feature>